<feature type="transmembrane region" description="Helical" evidence="2">
    <location>
        <begin position="6"/>
        <end position="25"/>
    </location>
</feature>
<reference evidence="3 4" key="1">
    <citation type="submission" date="2020-10" db="EMBL/GenBank/DDBJ databases">
        <title>The genome sequence of Flavobacterium aquaticum 1Y8A.</title>
        <authorList>
            <person name="Liu Y."/>
        </authorList>
    </citation>
    <scope>NUCLEOTIDE SEQUENCE [LARGE SCALE GENOMIC DNA]</scope>
    <source>
        <strain evidence="3 4">1Y8A</strain>
    </source>
</reference>
<sequence>MNSAALITMVLAQGTVICLTGFFFYKVLTTPPSQEPDSFSDNDEESVRKND</sequence>
<evidence type="ECO:0000256" key="1">
    <source>
        <dbReference type="SAM" id="MobiDB-lite"/>
    </source>
</evidence>
<evidence type="ECO:0000313" key="4">
    <source>
        <dbReference type="Proteomes" id="UP000656274"/>
    </source>
</evidence>
<comment type="caution">
    <text evidence="3">The sequence shown here is derived from an EMBL/GenBank/DDBJ whole genome shotgun (WGS) entry which is preliminary data.</text>
</comment>
<protein>
    <submittedName>
        <fullName evidence="3">Uncharacterized protein</fullName>
    </submittedName>
</protein>
<dbReference type="EMBL" id="JADFTZ010000001">
    <property type="protein sequence ID" value="MBE9575167.1"/>
    <property type="molecule type" value="Genomic_DNA"/>
</dbReference>
<dbReference type="RefSeq" id="WP_194093119.1">
    <property type="nucleotide sequence ID" value="NZ_JADFTZ010000001.1"/>
</dbReference>
<name>A0ABR9WMV6_9FLAO</name>
<feature type="region of interest" description="Disordered" evidence="1">
    <location>
        <begin position="31"/>
        <end position="51"/>
    </location>
</feature>
<proteinExistence type="predicted"/>
<keyword evidence="2" id="KW-1133">Transmembrane helix</keyword>
<keyword evidence="4" id="KW-1185">Reference proteome</keyword>
<keyword evidence="2" id="KW-0812">Transmembrane</keyword>
<dbReference type="Proteomes" id="UP000656274">
    <property type="component" value="Unassembled WGS sequence"/>
</dbReference>
<evidence type="ECO:0000313" key="3">
    <source>
        <dbReference type="EMBL" id="MBE9575167.1"/>
    </source>
</evidence>
<accession>A0ABR9WMV6</accession>
<evidence type="ECO:0000256" key="2">
    <source>
        <dbReference type="SAM" id="Phobius"/>
    </source>
</evidence>
<keyword evidence="2" id="KW-0472">Membrane</keyword>
<gene>
    <name evidence="3" type="ORF">IM755_00450</name>
</gene>
<organism evidence="3 4">
    <name type="scientific">Flavobacterium proteolyticum</name>
    <dbReference type="NCBI Taxonomy" id="2911683"/>
    <lineage>
        <taxon>Bacteria</taxon>
        <taxon>Pseudomonadati</taxon>
        <taxon>Bacteroidota</taxon>
        <taxon>Flavobacteriia</taxon>
        <taxon>Flavobacteriales</taxon>
        <taxon>Flavobacteriaceae</taxon>
        <taxon>Flavobacterium</taxon>
    </lineage>
</organism>